<dbReference type="Pfam" id="PF05670">
    <property type="entry name" value="NFACT-R_1"/>
    <property type="match status" value="1"/>
</dbReference>
<evidence type="ECO:0000313" key="3">
    <source>
        <dbReference type="EMBL" id="ASQ30799.1"/>
    </source>
</evidence>
<reference evidence="3 4" key="1">
    <citation type="submission" date="2017-07" db="EMBL/GenBank/DDBJ databases">
        <title>Analysis of two Campylobacter avium genomes and identification of a novel hippuricase gene.</title>
        <authorList>
            <person name="Miller W.G."/>
            <person name="Chapman M.H."/>
            <person name="Yee E."/>
            <person name="Revez J."/>
            <person name="Bono J.L."/>
            <person name="Rossi M."/>
        </authorList>
    </citation>
    <scope>NUCLEOTIDE SEQUENCE [LARGE SCALE GENOMIC DNA]</scope>
    <source>
        <strain evidence="3 4">LMG 24591</strain>
    </source>
</reference>
<accession>A0A222MY59</accession>
<dbReference type="EMBL" id="CP022347">
    <property type="protein sequence ID" value="ASQ30799.1"/>
    <property type="molecule type" value="Genomic_DNA"/>
</dbReference>
<dbReference type="Gene3D" id="2.30.310.10">
    <property type="entry name" value="ibrinogen binding protein from staphylococcus aureus domain"/>
    <property type="match status" value="1"/>
</dbReference>
<dbReference type="AlphaFoldDB" id="A0A222MY59"/>
<dbReference type="GO" id="GO:1990112">
    <property type="term" value="C:RQC complex"/>
    <property type="evidence" value="ECO:0007669"/>
    <property type="project" value="TreeGrafter"/>
</dbReference>
<dbReference type="OrthoDB" id="9766163at2"/>
<dbReference type="RefSeq" id="WP_094325603.1">
    <property type="nucleotide sequence ID" value="NZ_CP022347.1"/>
</dbReference>
<protein>
    <submittedName>
        <fullName evidence="3">DUF814 domain protein, putative fibronectin/fibrinogen binding protein</fullName>
    </submittedName>
</protein>
<dbReference type="Proteomes" id="UP000201169">
    <property type="component" value="Chromosome"/>
</dbReference>
<feature type="coiled-coil region" evidence="1">
    <location>
        <begin position="269"/>
        <end position="306"/>
    </location>
</feature>
<evidence type="ECO:0000313" key="4">
    <source>
        <dbReference type="Proteomes" id="UP000201169"/>
    </source>
</evidence>
<feature type="coiled-coil region" evidence="1">
    <location>
        <begin position="189"/>
        <end position="216"/>
    </location>
</feature>
<keyword evidence="4" id="KW-1185">Reference proteome</keyword>
<dbReference type="PANTHER" id="PTHR15239">
    <property type="entry name" value="NUCLEAR EXPORT MEDIATOR FACTOR NEMF"/>
    <property type="match status" value="1"/>
</dbReference>
<gene>
    <name evidence="3" type="ORF">CAV_1173</name>
</gene>
<keyword evidence="1" id="KW-0175">Coiled coil</keyword>
<dbReference type="GO" id="GO:0043023">
    <property type="term" value="F:ribosomal large subunit binding"/>
    <property type="evidence" value="ECO:0007669"/>
    <property type="project" value="TreeGrafter"/>
</dbReference>
<feature type="domain" description="NFACT RNA-binding" evidence="2">
    <location>
        <begin position="336"/>
        <end position="399"/>
    </location>
</feature>
<dbReference type="GO" id="GO:0000049">
    <property type="term" value="F:tRNA binding"/>
    <property type="evidence" value="ECO:0007669"/>
    <property type="project" value="TreeGrafter"/>
</dbReference>
<proteinExistence type="predicted"/>
<sequence length="435" mass="51563">MKYHSLLKIKDFLKQYKKIFFIKRIDDNLFKIAFEKDFFLLFDLSKNSSGIYTAKLLEKEYKAPFDLMLKKHFSSVNIKDIYVPKNNRILIFKISASKAYKSFELKIYFEFTGRNTNVIMVDENDIVLCALRYVDKSYRVVKTGLKLEPLKEIEIKEKSEEITNFDEYFKSSFENLTKQELLNTKKIKLAKLDKKIKALNTIMQGLEQENELLKRADEHSKRADLLFCNLHEIQNFQRKFSLKDFDGNEVHFELSKNAKESANDFYKLAKKLKQKAKNIHLQRQNLQDKLENLQELQKLIKLAKSKVELEILLPNKEKIDKQNEDRPSVLNFYFNNFKISAGKNERANEYLLKEAKKDDLWFHIKDFPSSHVFIRSNKEKINYDVIEFAANLCVNLSNLQAGSYLVDYTQRKFVKIQQKAFVQYTNYKSLKIAKE</sequence>
<organism evidence="3 4">
    <name type="scientific">Campylobacter avium LMG 24591</name>
    <dbReference type="NCBI Taxonomy" id="522484"/>
    <lineage>
        <taxon>Bacteria</taxon>
        <taxon>Pseudomonadati</taxon>
        <taxon>Campylobacterota</taxon>
        <taxon>Epsilonproteobacteria</taxon>
        <taxon>Campylobacterales</taxon>
        <taxon>Campylobacteraceae</taxon>
        <taxon>Campylobacter</taxon>
    </lineage>
</organism>
<name>A0A222MY59_9BACT</name>
<evidence type="ECO:0000259" key="2">
    <source>
        <dbReference type="Pfam" id="PF05670"/>
    </source>
</evidence>
<dbReference type="KEGG" id="cavi:CAV_1173"/>
<dbReference type="GO" id="GO:0072344">
    <property type="term" value="P:rescue of stalled ribosome"/>
    <property type="evidence" value="ECO:0007669"/>
    <property type="project" value="TreeGrafter"/>
</dbReference>
<dbReference type="Pfam" id="PF05833">
    <property type="entry name" value="NFACT_N"/>
    <property type="match status" value="1"/>
</dbReference>
<dbReference type="PANTHER" id="PTHR15239:SF6">
    <property type="entry name" value="RIBOSOME QUALITY CONTROL COMPLEX SUBUNIT NEMF"/>
    <property type="match status" value="1"/>
</dbReference>
<dbReference type="InterPro" id="IPR051608">
    <property type="entry name" value="RQC_Subunit_NEMF"/>
</dbReference>
<dbReference type="InterPro" id="IPR008532">
    <property type="entry name" value="NFACT_RNA-bd"/>
</dbReference>
<evidence type="ECO:0000256" key="1">
    <source>
        <dbReference type="SAM" id="Coils"/>
    </source>
</evidence>